<reference evidence="1 2" key="1">
    <citation type="journal article" date="2011" name="J. Bacteriol.">
        <title>Complete genome sequences of two hemotropic Mycoplasmas, Mycoplasma haemofelis strain Ohio2 and Mycoplasma suis strain Illinois.</title>
        <authorList>
            <person name="Messick J.B."/>
            <person name="Santos A.P."/>
            <person name="Guimaraes A.M."/>
        </authorList>
    </citation>
    <scope>NUCLEOTIDE SEQUENCE [LARGE SCALE GENOMIC DNA]</scope>
    <source>
        <strain evidence="1 2">Illinois</strain>
    </source>
</reference>
<dbReference type="KEGG" id="mss:MSU_0222"/>
<gene>
    <name evidence="1" type="ordered locus">MSU_0222</name>
</gene>
<dbReference type="STRING" id="768700.MSU_0222"/>
<keyword evidence="2" id="KW-1185">Reference proteome</keyword>
<evidence type="ECO:0000313" key="2">
    <source>
        <dbReference type="Proteomes" id="UP000007484"/>
    </source>
</evidence>
<dbReference type="RefSeq" id="WP_013609714.1">
    <property type="nucleotide sequence ID" value="NC_015155.1"/>
</dbReference>
<proteinExistence type="predicted"/>
<evidence type="ECO:0000313" key="1">
    <source>
        <dbReference type="EMBL" id="ADX97766.1"/>
    </source>
</evidence>
<protein>
    <submittedName>
        <fullName evidence="1">Uncharacterized protein</fullName>
    </submittedName>
</protein>
<dbReference type="Proteomes" id="UP000007484">
    <property type="component" value="Chromosome"/>
</dbReference>
<organism evidence="1 2">
    <name type="scientific">Mycoplasma suis (strain Illinois)</name>
    <dbReference type="NCBI Taxonomy" id="768700"/>
    <lineage>
        <taxon>Bacteria</taxon>
        <taxon>Bacillati</taxon>
        <taxon>Mycoplasmatota</taxon>
        <taxon>Mollicutes</taxon>
        <taxon>Mycoplasmataceae</taxon>
        <taxon>Mycoplasma</taxon>
    </lineage>
</organism>
<dbReference type="AlphaFoldDB" id="F0QQJ6"/>
<sequence>MVAQKWENKQEEQPEVWFESKESIIQEAISSYFENESQSLLSTVTPTETGWSYGGLECKKSETRNSEENIQVNCNYSG</sequence>
<accession>F0QQJ6</accession>
<name>F0QQJ6_MYCSL</name>
<dbReference type="EMBL" id="CP002525">
    <property type="protein sequence ID" value="ADX97766.1"/>
    <property type="molecule type" value="Genomic_DNA"/>
</dbReference>
<dbReference type="HOGENOM" id="CLU_2618261_0_0_14"/>